<dbReference type="Proteomes" id="UP000830055">
    <property type="component" value="Chromosome"/>
</dbReference>
<name>A0ABN6M8U6_9BACT</name>
<sequence>MTIDNSIISDQLRSVFGEAIEVLQEKIITAVRDELASATADQLLDKDKAAAFLGIQPCTLSKWITDGTAPKYSKLGSLVRFKREWLNDFVERKAIDNLTAPDTQRNQRAGGRIKAIESVGIAI</sequence>
<evidence type="ECO:0000313" key="2">
    <source>
        <dbReference type="Proteomes" id="UP000830055"/>
    </source>
</evidence>
<gene>
    <name evidence="1" type="ORF">DPPLL_28290</name>
</gene>
<dbReference type="EMBL" id="AP025516">
    <property type="protein sequence ID" value="BDD88464.1"/>
    <property type="molecule type" value="Genomic_DNA"/>
</dbReference>
<evidence type="ECO:0008006" key="3">
    <source>
        <dbReference type="Google" id="ProtNLM"/>
    </source>
</evidence>
<protein>
    <recommendedName>
        <fullName evidence="3">Helix-turn-helix domain-containing protein</fullName>
    </recommendedName>
</protein>
<proteinExistence type="predicted"/>
<accession>A0ABN6M8U6</accession>
<dbReference type="RefSeq" id="WP_284151820.1">
    <property type="nucleotide sequence ID" value="NZ_AP025516.1"/>
</dbReference>
<reference evidence="1 2" key="1">
    <citation type="submission" date="2022-01" db="EMBL/GenBank/DDBJ databases">
        <title>Desulfofustis limnae sp. nov., a novel mesophilic sulfate-reducing bacterium isolated from marsh soil.</title>
        <authorList>
            <person name="Watanabe M."/>
            <person name="Takahashi A."/>
            <person name="Kojima H."/>
            <person name="Fukui M."/>
        </authorList>
    </citation>
    <scope>NUCLEOTIDE SEQUENCE [LARGE SCALE GENOMIC DNA]</scope>
    <source>
        <strain evidence="1 2">PPLL</strain>
    </source>
</reference>
<keyword evidence="2" id="KW-1185">Reference proteome</keyword>
<organism evidence="1 2">
    <name type="scientific">Desulfofustis limnaeus</name>
    <dbReference type="NCBI Taxonomy" id="2740163"/>
    <lineage>
        <taxon>Bacteria</taxon>
        <taxon>Pseudomonadati</taxon>
        <taxon>Thermodesulfobacteriota</taxon>
        <taxon>Desulfobulbia</taxon>
        <taxon>Desulfobulbales</taxon>
        <taxon>Desulfocapsaceae</taxon>
        <taxon>Desulfofustis</taxon>
    </lineage>
</organism>
<evidence type="ECO:0000313" key="1">
    <source>
        <dbReference type="EMBL" id="BDD88464.1"/>
    </source>
</evidence>